<sequence length="197" mass="21845">MVSSGGQSSEVNGPQQHCLLITDRLCSILTTATGRKFEHFIAMTWTRHILHVADGFLGAGSIHDVRNMPHSFVPRSSMFHTGRTFRETNATIIQRSLERLHHSKGISRCGDDASIRFFGKTIAHLGYDLLTTLRISPGRPSISAPARLHNKRDEVHGQYGEVANTDAQCPFSLHGSVIFRSHYGRTIVRTGRSLLTA</sequence>
<dbReference type="EMBL" id="LUGG01000010">
    <property type="protein sequence ID" value="OBZ71821.1"/>
    <property type="molecule type" value="Genomic_DNA"/>
</dbReference>
<organism evidence="1 2">
    <name type="scientific">Grifola frondosa</name>
    <name type="common">Maitake</name>
    <name type="synonym">Polyporus frondosus</name>
    <dbReference type="NCBI Taxonomy" id="5627"/>
    <lineage>
        <taxon>Eukaryota</taxon>
        <taxon>Fungi</taxon>
        <taxon>Dikarya</taxon>
        <taxon>Basidiomycota</taxon>
        <taxon>Agaricomycotina</taxon>
        <taxon>Agaricomycetes</taxon>
        <taxon>Polyporales</taxon>
        <taxon>Grifolaceae</taxon>
        <taxon>Grifola</taxon>
    </lineage>
</organism>
<accession>A0A1C7M4I7</accession>
<reference evidence="1 2" key="1">
    <citation type="submission" date="2016-03" db="EMBL/GenBank/DDBJ databases">
        <title>Whole genome sequencing of Grifola frondosa 9006-11.</title>
        <authorList>
            <person name="Min B."/>
            <person name="Park H."/>
            <person name="Kim J.-G."/>
            <person name="Cho H."/>
            <person name="Oh Y.-L."/>
            <person name="Kong W.-S."/>
            <person name="Choi I.-G."/>
        </authorList>
    </citation>
    <scope>NUCLEOTIDE SEQUENCE [LARGE SCALE GENOMIC DNA]</scope>
    <source>
        <strain evidence="1 2">9006-11</strain>
    </source>
</reference>
<dbReference type="Proteomes" id="UP000092993">
    <property type="component" value="Unassembled WGS sequence"/>
</dbReference>
<keyword evidence="2" id="KW-1185">Reference proteome</keyword>
<gene>
    <name evidence="1" type="ORF">A0H81_08184</name>
</gene>
<protein>
    <submittedName>
        <fullName evidence="1">Uncharacterized protein</fullName>
    </submittedName>
</protein>
<name>A0A1C7M4I7_GRIFR</name>
<evidence type="ECO:0000313" key="2">
    <source>
        <dbReference type="Proteomes" id="UP000092993"/>
    </source>
</evidence>
<comment type="caution">
    <text evidence="1">The sequence shown here is derived from an EMBL/GenBank/DDBJ whole genome shotgun (WGS) entry which is preliminary data.</text>
</comment>
<evidence type="ECO:0000313" key="1">
    <source>
        <dbReference type="EMBL" id="OBZ71821.1"/>
    </source>
</evidence>
<proteinExistence type="predicted"/>
<dbReference type="AlphaFoldDB" id="A0A1C7M4I7"/>